<feature type="compositionally biased region" description="Low complexity" evidence="1">
    <location>
        <begin position="1"/>
        <end position="24"/>
    </location>
</feature>
<keyword evidence="3" id="KW-1185">Reference proteome</keyword>
<protein>
    <submittedName>
        <fullName evidence="2">Uncharacterized protein</fullName>
    </submittedName>
</protein>
<sequence>MRSPGGRPGGTRAARQRLPSVSSPPLVPRAGQRGRHACLARKSCARRSCGRSPGVQSAAAAAVHPRRPGQDEGSFRQGSLRAPWASQVTLVVKNPPGNAGDARDCLTCLVFLELPVSPADAPGRDQKGAAQASPADACRFNSQMATSIPLMVVIGNLFGSVRSQNQKWWKDYIGAKCKGFQSFLMLYKYKLNSVQLFATP</sequence>
<name>A0AAD4YIG0_OVIAM</name>
<evidence type="ECO:0000313" key="2">
    <source>
        <dbReference type="EMBL" id="KAI4549463.1"/>
    </source>
</evidence>
<evidence type="ECO:0000313" key="3">
    <source>
        <dbReference type="Proteomes" id="UP001214576"/>
    </source>
</evidence>
<accession>A0AAD4YIG0</accession>
<organism evidence="2 3">
    <name type="scientific">Ovis ammon polii</name>
    <dbReference type="NCBI Taxonomy" id="230172"/>
    <lineage>
        <taxon>Eukaryota</taxon>
        <taxon>Metazoa</taxon>
        <taxon>Chordata</taxon>
        <taxon>Craniata</taxon>
        <taxon>Vertebrata</taxon>
        <taxon>Euteleostomi</taxon>
        <taxon>Mammalia</taxon>
        <taxon>Eutheria</taxon>
        <taxon>Laurasiatheria</taxon>
        <taxon>Artiodactyla</taxon>
        <taxon>Ruminantia</taxon>
        <taxon>Pecora</taxon>
        <taxon>Bovidae</taxon>
        <taxon>Caprinae</taxon>
        <taxon>Ovis</taxon>
    </lineage>
</organism>
<reference evidence="2" key="1">
    <citation type="submission" date="2022-03" db="EMBL/GenBank/DDBJ databases">
        <title>Genomic analyses of argali, domestic sheep and their hybrids provide insights into chromosomal evolution, heterosis and genetic basis of agronomic traits.</title>
        <authorList>
            <person name="Li M."/>
        </authorList>
    </citation>
    <scope>NUCLEOTIDE SEQUENCE</scope>
    <source>
        <strain evidence="2">CAU-MHL-2022a</strain>
        <tissue evidence="2">Skin</tissue>
    </source>
</reference>
<dbReference type="Proteomes" id="UP001214576">
    <property type="component" value="Unassembled WGS sequence"/>
</dbReference>
<dbReference type="EMBL" id="JAKZEL010000001">
    <property type="protein sequence ID" value="KAI4549463.1"/>
    <property type="molecule type" value="Genomic_DNA"/>
</dbReference>
<gene>
    <name evidence="2" type="ORF">MG293_001793</name>
</gene>
<evidence type="ECO:0000256" key="1">
    <source>
        <dbReference type="SAM" id="MobiDB-lite"/>
    </source>
</evidence>
<feature type="region of interest" description="Disordered" evidence="1">
    <location>
        <begin position="47"/>
        <end position="79"/>
    </location>
</feature>
<dbReference type="AlphaFoldDB" id="A0AAD4YIG0"/>
<proteinExistence type="predicted"/>
<comment type="caution">
    <text evidence="2">The sequence shown here is derived from an EMBL/GenBank/DDBJ whole genome shotgun (WGS) entry which is preliminary data.</text>
</comment>
<feature type="region of interest" description="Disordered" evidence="1">
    <location>
        <begin position="1"/>
        <end position="34"/>
    </location>
</feature>